<dbReference type="EMBL" id="JAALHA020000001">
    <property type="protein sequence ID" value="MDR9893030.1"/>
    <property type="molecule type" value="Genomic_DNA"/>
</dbReference>
<gene>
    <name evidence="1" type="ORF">G7B40_000320</name>
</gene>
<sequence length="293" mass="33157">MNFFNFFNILSATPINLPGGDIRMIGTRDAGKTSYLAALSICLQAENYLEGRIISVDPYGYGAEHLQANAENVLKNGLEMPASEYADSCRFSIKLKPKFFMNPIATIRRKPLRLNISITAPTGELIENLIAGNFTQDSLNDCASVVGLMIMLDSTTPKRDKDYAKAIANLQRELGNIIGVQRNRRRLRRHRIAVVFTKGEQNDVYRNKPKEFAELKFSNTFSNLHNWRQTWGCSMNFFMCSAFGFIGDTLQPNCRQVKGSAAYTLRQPEAWQPFGLVAPIYWLQTGKDDHQLR</sequence>
<dbReference type="RefSeq" id="WP_208340248.1">
    <property type="nucleotide sequence ID" value="NZ_CAWQFN010000640.1"/>
</dbReference>
<reference evidence="2" key="1">
    <citation type="journal article" date="2021" name="Science">
        <title>Hunting the eagle killer: A cyanobacterial neurotoxin causes vacuolar myelinopathy.</title>
        <authorList>
            <person name="Breinlinger S."/>
            <person name="Phillips T.J."/>
            <person name="Haram B.N."/>
            <person name="Mares J."/>
            <person name="Martinez Yerena J.A."/>
            <person name="Hrouzek P."/>
            <person name="Sobotka R."/>
            <person name="Henderson W.M."/>
            <person name="Schmieder P."/>
            <person name="Williams S.M."/>
            <person name="Lauderdale J.D."/>
            <person name="Wilde H.D."/>
            <person name="Gerrin W."/>
            <person name="Kust A."/>
            <person name="Washington J.W."/>
            <person name="Wagner C."/>
            <person name="Geier B."/>
            <person name="Liebeke M."/>
            <person name="Enke H."/>
            <person name="Niedermeyer T.H.J."/>
            <person name="Wilde S.B."/>
        </authorList>
    </citation>
    <scope>NUCLEOTIDE SEQUENCE [LARGE SCALE GENOMIC DNA]</scope>
    <source>
        <strain evidence="2">Thurmond2011</strain>
    </source>
</reference>
<dbReference type="Proteomes" id="UP000667802">
    <property type="component" value="Unassembled WGS sequence"/>
</dbReference>
<keyword evidence="2" id="KW-1185">Reference proteome</keyword>
<name>A0AAP5M5B8_9CYAN</name>
<dbReference type="AlphaFoldDB" id="A0AAP5M5B8"/>
<accession>A0AAP5M5B8</accession>
<protein>
    <submittedName>
        <fullName evidence="1">Uncharacterized protein</fullName>
    </submittedName>
</protein>
<evidence type="ECO:0000313" key="2">
    <source>
        <dbReference type="Proteomes" id="UP000667802"/>
    </source>
</evidence>
<evidence type="ECO:0000313" key="1">
    <source>
        <dbReference type="EMBL" id="MDR9893030.1"/>
    </source>
</evidence>
<comment type="caution">
    <text evidence="1">The sequence shown here is derived from an EMBL/GenBank/DDBJ whole genome shotgun (WGS) entry which is preliminary data.</text>
</comment>
<organism evidence="1 2">
    <name type="scientific">Aetokthonos hydrillicola Thurmond2011</name>
    <dbReference type="NCBI Taxonomy" id="2712845"/>
    <lineage>
        <taxon>Bacteria</taxon>
        <taxon>Bacillati</taxon>
        <taxon>Cyanobacteriota</taxon>
        <taxon>Cyanophyceae</taxon>
        <taxon>Nostocales</taxon>
        <taxon>Hapalosiphonaceae</taxon>
        <taxon>Aetokthonos</taxon>
    </lineage>
</organism>
<proteinExistence type="predicted"/>